<sequence>MRKRPLRLEEYGISKYRFRELESFVRQHGEKIAGLQKIQEKWAWRKNMRPERRELLRAAQYRRDIRMVEEAARQAGGVMAGELLRNVMEEVPWERLDVPCGRETFYRIRRQFYRILDEKKRGA</sequence>
<comment type="caution">
    <text evidence="1">The sequence shown here is derived from an EMBL/GenBank/DDBJ whole genome shotgun (WGS) entry which is preliminary data.</text>
</comment>
<name>A0A926DI05_9FIRM</name>
<protein>
    <submittedName>
        <fullName evidence="1">Uncharacterized protein</fullName>
    </submittedName>
</protein>
<dbReference type="Proteomes" id="UP000617951">
    <property type="component" value="Unassembled WGS sequence"/>
</dbReference>
<evidence type="ECO:0000313" key="1">
    <source>
        <dbReference type="EMBL" id="MBC8538134.1"/>
    </source>
</evidence>
<gene>
    <name evidence="1" type="ORF">H8693_04200</name>
</gene>
<organism evidence="1 2">
    <name type="scientific">Guopingia tenuis</name>
    <dbReference type="NCBI Taxonomy" id="2763656"/>
    <lineage>
        <taxon>Bacteria</taxon>
        <taxon>Bacillati</taxon>
        <taxon>Bacillota</taxon>
        <taxon>Clostridia</taxon>
        <taxon>Christensenellales</taxon>
        <taxon>Christensenellaceae</taxon>
        <taxon>Guopingia</taxon>
    </lineage>
</organism>
<keyword evidence="2" id="KW-1185">Reference proteome</keyword>
<accession>A0A926DI05</accession>
<reference evidence="1" key="1">
    <citation type="submission" date="2020-08" db="EMBL/GenBank/DDBJ databases">
        <title>Genome public.</title>
        <authorList>
            <person name="Liu C."/>
            <person name="Sun Q."/>
        </authorList>
    </citation>
    <scope>NUCLEOTIDE SEQUENCE</scope>
    <source>
        <strain evidence="1">NSJ-63</strain>
    </source>
</reference>
<dbReference type="RefSeq" id="WP_249279912.1">
    <property type="nucleotide sequence ID" value="NZ_JACRSS010000001.1"/>
</dbReference>
<dbReference type="EMBL" id="JACRSS010000001">
    <property type="protein sequence ID" value="MBC8538134.1"/>
    <property type="molecule type" value="Genomic_DNA"/>
</dbReference>
<dbReference type="AlphaFoldDB" id="A0A926DI05"/>
<proteinExistence type="predicted"/>
<evidence type="ECO:0000313" key="2">
    <source>
        <dbReference type="Proteomes" id="UP000617951"/>
    </source>
</evidence>